<dbReference type="EMBL" id="BLXT01002074">
    <property type="protein sequence ID" value="GFN90933.1"/>
    <property type="molecule type" value="Genomic_DNA"/>
</dbReference>
<name>A0AAV3Z934_9GAST</name>
<gene>
    <name evidence="1" type="ORF">PoB_001743900</name>
</gene>
<organism evidence="1 2">
    <name type="scientific">Plakobranchus ocellatus</name>
    <dbReference type="NCBI Taxonomy" id="259542"/>
    <lineage>
        <taxon>Eukaryota</taxon>
        <taxon>Metazoa</taxon>
        <taxon>Spiralia</taxon>
        <taxon>Lophotrochozoa</taxon>
        <taxon>Mollusca</taxon>
        <taxon>Gastropoda</taxon>
        <taxon>Heterobranchia</taxon>
        <taxon>Euthyneura</taxon>
        <taxon>Panpulmonata</taxon>
        <taxon>Sacoglossa</taxon>
        <taxon>Placobranchoidea</taxon>
        <taxon>Plakobranchidae</taxon>
        <taxon>Plakobranchus</taxon>
    </lineage>
</organism>
<protein>
    <submittedName>
        <fullName evidence="1">Uncharacterized protein</fullName>
    </submittedName>
</protein>
<sequence length="128" mass="14294">MANTNDTHHTPLVVSLATAGSLCRNFEPRRWYPGLIDGLKALDHLALDRLCSLNSQSCSILYFPNALESKLEVTSVPFLEELQDFFETVDRAADTIPELCASQQHSCRYHCGEQAMFIAENSVISFSI</sequence>
<accession>A0AAV3Z934</accession>
<evidence type="ECO:0000313" key="2">
    <source>
        <dbReference type="Proteomes" id="UP000735302"/>
    </source>
</evidence>
<proteinExistence type="predicted"/>
<reference evidence="1 2" key="1">
    <citation type="journal article" date="2021" name="Elife">
        <title>Chloroplast acquisition without the gene transfer in kleptoplastic sea slugs, Plakobranchus ocellatus.</title>
        <authorList>
            <person name="Maeda T."/>
            <person name="Takahashi S."/>
            <person name="Yoshida T."/>
            <person name="Shimamura S."/>
            <person name="Takaki Y."/>
            <person name="Nagai Y."/>
            <person name="Toyoda A."/>
            <person name="Suzuki Y."/>
            <person name="Arimoto A."/>
            <person name="Ishii H."/>
            <person name="Satoh N."/>
            <person name="Nishiyama T."/>
            <person name="Hasebe M."/>
            <person name="Maruyama T."/>
            <person name="Minagawa J."/>
            <person name="Obokata J."/>
            <person name="Shigenobu S."/>
        </authorList>
    </citation>
    <scope>NUCLEOTIDE SEQUENCE [LARGE SCALE GENOMIC DNA]</scope>
</reference>
<keyword evidence="2" id="KW-1185">Reference proteome</keyword>
<comment type="caution">
    <text evidence="1">The sequence shown here is derived from an EMBL/GenBank/DDBJ whole genome shotgun (WGS) entry which is preliminary data.</text>
</comment>
<evidence type="ECO:0000313" key="1">
    <source>
        <dbReference type="EMBL" id="GFN90933.1"/>
    </source>
</evidence>
<dbReference type="Proteomes" id="UP000735302">
    <property type="component" value="Unassembled WGS sequence"/>
</dbReference>
<dbReference type="AlphaFoldDB" id="A0AAV3Z934"/>